<comment type="caution">
    <text evidence="2">The sequence shown here is derived from an EMBL/GenBank/DDBJ whole genome shotgun (WGS) entry which is preliminary data.</text>
</comment>
<evidence type="ECO:0000313" key="3">
    <source>
        <dbReference type="Proteomes" id="UP001233172"/>
    </source>
</evidence>
<proteinExistence type="predicted"/>
<reference evidence="2" key="2">
    <citation type="submission" date="2023-04" db="EMBL/GenBank/DDBJ databases">
        <authorList>
            <person name="Bu L."/>
            <person name="Lu L."/>
            <person name="Laidemitt M.R."/>
            <person name="Zhang S.M."/>
            <person name="Mutuku M."/>
            <person name="Mkoji G."/>
            <person name="Steinauer M."/>
            <person name="Loker E.S."/>
        </authorList>
    </citation>
    <scope>NUCLEOTIDE SEQUENCE</scope>
    <source>
        <strain evidence="2">KasaAsao</strain>
        <tissue evidence="2">Whole Snail</tissue>
    </source>
</reference>
<organism evidence="2 3">
    <name type="scientific">Biomphalaria pfeifferi</name>
    <name type="common">Bloodfluke planorb</name>
    <name type="synonym">Freshwater snail</name>
    <dbReference type="NCBI Taxonomy" id="112525"/>
    <lineage>
        <taxon>Eukaryota</taxon>
        <taxon>Metazoa</taxon>
        <taxon>Spiralia</taxon>
        <taxon>Lophotrochozoa</taxon>
        <taxon>Mollusca</taxon>
        <taxon>Gastropoda</taxon>
        <taxon>Heterobranchia</taxon>
        <taxon>Euthyneura</taxon>
        <taxon>Panpulmonata</taxon>
        <taxon>Hygrophila</taxon>
        <taxon>Lymnaeoidea</taxon>
        <taxon>Planorbidae</taxon>
        <taxon>Biomphalaria</taxon>
    </lineage>
</organism>
<reference evidence="2" key="1">
    <citation type="journal article" date="2023" name="PLoS Negl. Trop. Dis.">
        <title>A genome sequence for Biomphalaria pfeifferi, the major vector snail for the human-infecting parasite Schistosoma mansoni.</title>
        <authorList>
            <person name="Bu L."/>
            <person name="Lu L."/>
            <person name="Laidemitt M.R."/>
            <person name="Zhang S.M."/>
            <person name="Mutuku M."/>
            <person name="Mkoji G."/>
            <person name="Steinauer M."/>
            <person name="Loker E.S."/>
        </authorList>
    </citation>
    <scope>NUCLEOTIDE SEQUENCE</scope>
    <source>
        <strain evidence="2">KasaAsao</strain>
    </source>
</reference>
<dbReference type="SUPFAM" id="SSF53187">
    <property type="entry name" value="Zn-dependent exopeptidases"/>
    <property type="match status" value="1"/>
</dbReference>
<dbReference type="AlphaFoldDB" id="A0AAD8AMJ9"/>
<keyword evidence="3" id="KW-1185">Reference proteome</keyword>
<accession>A0AAD8AMJ9</accession>
<sequence length="151" mass="16430">MSKNISERLKCRRQTTKNSAAYFNIDSGTGRARGLGVFGPAETSAILRDIVAPFTEYGIAGAVSGKNRGLGGSDHTSFNNAGLPGIGVMQDPIEYGTHTWHTNLDTYERIVEDDVKKSAVIVAAAVYALAMRDELLPRFKKEEMPKPVVEQ</sequence>
<dbReference type="Pfam" id="PF04389">
    <property type="entry name" value="Peptidase_M28"/>
    <property type="match status" value="1"/>
</dbReference>
<dbReference type="Gene3D" id="3.40.630.10">
    <property type="entry name" value="Zn peptidases"/>
    <property type="match status" value="1"/>
</dbReference>
<gene>
    <name evidence="2" type="ORF">Bpfe_031569</name>
</gene>
<dbReference type="InterPro" id="IPR007484">
    <property type="entry name" value="Peptidase_M28"/>
</dbReference>
<name>A0AAD8AMJ9_BIOPF</name>
<feature type="domain" description="Peptidase M28" evidence="1">
    <location>
        <begin position="12"/>
        <end position="125"/>
    </location>
</feature>
<protein>
    <submittedName>
        <fullName evidence="2">M20/M25/M40 family metallo-hydrolase</fullName>
    </submittedName>
</protein>
<evidence type="ECO:0000259" key="1">
    <source>
        <dbReference type="Pfam" id="PF04389"/>
    </source>
</evidence>
<evidence type="ECO:0000313" key="2">
    <source>
        <dbReference type="EMBL" id="KAK0038625.1"/>
    </source>
</evidence>
<dbReference type="Proteomes" id="UP001233172">
    <property type="component" value="Unassembled WGS sequence"/>
</dbReference>
<dbReference type="EMBL" id="JASAOG010000496">
    <property type="protein sequence ID" value="KAK0038625.1"/>
    <property type="molecule type" value="Genomic_DNA"/>
</dbReference>